<comment type="similarity">
    <text evidence="2">Belongs to the MoaE family.</text>
</comment>
<dbReference type="EMBL" id="CP072642">
    <property type="protein sequence ID" value="QUV93361.1"/>
    <property type="molecule type" value="Genomic_DNA"/>
</dbReference>
<evidence type="ECO:0000256" key="5">
    <source>
        <dbReference type="ARBA" id="ARBA00023150"/>
    </source>
</evidence>
<dbReference type="RefSeq" id="WP_211421749.1">
    <property type="nucleotide sequence ID" value="NZ_CP072642.1"/>
</dbReference>
<gene>
    <name evidence="12" type="ORF">J8C05_08240</name>
</gene>
<keyword evidence="5" id="KW-0501">Molybdenum cofactor biosynthesis</keyword>
<dbReference type="CDD" id="cd00756">
    <property type="entry name" value="MoaE"/>
    <property type="match status" value="1"/>
</dbReference>
<evidence type="ECO:0000256" key="8">
    <source>
        <dbReference type="ARBA" id="ARBA00030407"/>
    </source>
</evidence>
<dbReference type="InterPro" id="IPR003448">
    <property type="entry name" value="Mopterin_biosynth_MoaE"/>
</dbReference>
<evidence type="ECO:0000256" key="6">
    <source>
        <dbReference type="ARBA" id="ARBA00026066"/>
    </source>
</evidence>
<evidence type="ECO:0000256" key="10">
    <source>
        <dbReference type="ARBA" id="ARBA00032474"/>
    </source>
</evidence>
<comment type="catalytic activity">
    <reaction evidence="11">
        <text>2 [molybdopterin-synthase sulfur-carrier protein]-C-terminal-Gly-aminoethanethioate + cyclic pyranopterin phosphate + H2O = molybdopterin + 2 [molybdopterin-synthase sulfur-carrier protein]-C-terminal Gly-Gly + 2 H(+)</text>
        <dbReference type="Rhea" id="RHEA:26333"/>
        <dbReference type="Rhea" id="RHEA-COMP:12202"/>
        <dbReference type="Rhea" id="RHEA-COMP:19907"/>
        <dbReference type="ChEBI" id="CHEBI:15377"/>
        <dbReference type="ChEBI" id="CHEBI:15378"/>
        <dbReference type="ChEBI" id="CHEBI:58698"/>
        <dbReference type="ChEBI" id="CHEBI:59648"/>
        <dbReference type="ChEBI" id="CHEBI:90778"/>
        <dbReference type="ChEBI" id="CHEBI:232372"/>
        <dbReference type="EC" id="2.8.1.12"/>
    </reaction>
</comment>
<evidence type="ECO:0000313" key="13">
    <source>
        <dbReference type="Proteomes" id="UP000677668"/>
    </source>
</evidence>
<evidence type="ECO:0000256" key="3">
    <source>
        <dbReference type="ARBA" id="ARBA00011950"/>
    </source>
</evidence>
<dbReference type="Gene3D" id="3.90.1170.40">
    <property type="entry name" value="Molybdopterin biosynthesis MoaE subunit"/>
    <property type="match status" value="1"/>
</dbReference>
<dbReference type="SUPFAM" id="SSF54690">
    <property type="entry name" value="Molybdopterin synthase subunit MoaE"/>
    <property type="match status" value="1"/>
</dbReference>
<evidence type="ECO:0000313" key="12">
    <source>
        <dbReference type="EMBL" id="QUV93361.1"/>
    </source>
</evidence>
<accession>A0ABX8B2N5</accession>
<reference evidence="12 13" key="1">
    <citation type="submission" date="2021-03" db="EMBL/GenBank/DDBJ databases">
        <title>Genomic and phenotypic characterization of Chloracidobacterium isolates provides evidence for multiple species.</title>
        <authorList>
            <person name="Saini M.K."/>
            <person name="Costas A.M.G."/>
            <person name="Tank M."/>
            <person name="Bryant D.A."/>
        </authorList>
    </citation>
    <scope>NUCLEOTIDE SEQUENCE [LARGE SCALE GENOMIC DNA]</scope>
    <source>
        <strain evidence="12 13">N</strain>
    </source>
</reference>
<evidence type="ECO:0000256" key="9">
    <source>
        <dbReference type="ARBA" id="ARBA00030781"/>
    </source>
</evidence>
<organism evidence="12 13">
    <name type="scientific">Chloracidobacterium sp. N</name>
    <dbReference type="NCBI Taxonomy" id="2821540"/>
    <lineage>
        <taxon>Bacteria</taxon>
        <taxon>Pseudomonadati</taxon>
        <taxon>Acidobacteriota</taxon>
        <taxon>Terriglobia</taxon>
        <taxon>Terriglobales</taxon>
        <taxon>Acidobacteriaceae</taxon>
        <taxon>Chloracidobacterium</taxon>
        <taxon>Chloracidobacterium aggregatum</taxon>
    </lineage>
</organism>
<dbReference type="Proteomes" id="UP000677668">
    <property type="component" value="Chromosome 1"/>
</dbReference>
<evidence type="ECO:0000256" key="1">
    <source>
        <dbReference type="ARBA" id="ARBA00005046"/>
    </source>
</evidence>
<comment type="subunit">
    <text evidence="6">Heterotetramer of 2 MoaD subunits and 2 MoaE subunits. Also stable as homodimer. The enzyme changes between these two forms during catalysis.</text>
</comment>
<name>A0ABX8B2N5_9BACT</name>
<dbReference type="EC" id="2.8.1.12" evidence="3"/>
<keyword evidence="13" id="KW-1185">Reference proteome</keyword>
<evidence type="ECO:0000256" key="4">
    <source>
        <dbReference type="ARBA" id="ARBA00013858"/>
    </source>
</evidence>
<evidence type="ECO:0000256" key="2">
    <source>
        <dbReference type="ARBA" id="ARBA00005426"/>
    </source>
</evidence>
<dbReference type="Pfam" id="PF02391">
    <property type="entry name" value="MoaE"/>
    <property type="match status" value="1"/>
</dbReference>
<evidence type="ECO:0000256" key="11">
    <source>
        <dbReference type="ARBA" id="ARBA00049878"/>
    </source>
</evidence>
<dbReference type="PANTHER" id="PTHR23404">
    <property type="entry name" value="MOLYBDOPTERIN SYNTHASE RELATED"/>
    <property type="match status" value="1"/>
</dbReference>
<sequence>MIEHLDSGDLVGIVTEPIETQAVVRQLVRECAGAVVTFEGVVRDNLHGRRTRHLDYEAYIPMAVKMLRWVAAEAHVKFPDIDRVALIHRIGRLHVSETSVLVVVTAAHRAVAFDACRFGIDRIKATVPIWKHEHFEDGDVWVEGVRPSLP</sequence>
<protein>
    <recommendedName>
        <fullName evidence="4">Molybdopterin synthase catalytic subunit</fullName>
        <ecNumber evidence="3">2.8.1.12</ecNumber>
    </recommendedName>
    <alternativeName>
        <fullName evidence="9">MPT synthase subunit 2</fullName>
    </alternativeName>
    <alternativeName>
        <fullName evidence="7">Molybdenum cofactor biosynthesis protein E</fullName>
    </alternativeName>
    <alternativeName>
        <fullName evidence="8">Molybdopterin-converting factor large subunit</fullName>
    </alternativeName>
    <alternativeName>
        <fullName evidence="10">Molybdopterin-converting factor subunit 2</fullName>
    </alternativeName>
</protein>
<dbReference type="InterPro" id="IPR036563">
    <property type="entry name" value="MoaE_sf"/>
</dbReference>
<comment type="pathway">
    <text evidence="1">Cofactor biosynthesis; molybdopterin biosynthesis.</text>
</comment>
<proteinExistence type="inferred from homology"/>
<evidence type="ECO:0000256" key="7">
    <source>
        <dbReference type="ARBA" id="ARBA00029745"/>
    </source>
</evidence>